<comment type="similarity">
    <text evidence="1">Belongs to the acetyltransferase family. GNAT subfamily.</text>
</comment>
<sequence>MSKPPVCIEPLGRQDRSGFDCGAKPLDLYFRTQVSQDIRRRLTACYVAIAQDSGRVAGFYTLSAGQVPLPSLPPDLRKKLPRYPAVPVVRLGRLAVDRDFTGRGFGAALLVDAIKRVLSSDIAAFAILVDAKDAPACAFYRHHGFIDLVEPDSTLVMPLAGVARRLDLSLG</sequence>
<feature type="domain" description="N-acetyltransferase" evidence="7">
    <location>
        <begin position="1"/>
        <end position="162"/>
    </location>
</feature>
<dbReference type="GO" id="GO:0016747">
    <property type="term" value="F:acyltransferase activity, transferring groups other than amino-acyl groups"/>
    <property type="evidence" value="ECO:0007669"/>
    <property type="project" value="InterPro"/>
</dbReference>
<keyword evidence="3" id="KW-1277">Toxin-antitoxin system</keyword>
<dbReference type="EMBL" id="CP020370">
    <property type="protein sequence ID" value="AUB84988.1"/>
    <property type="molecule type" value="Genomic_DNA"/>
</dbReference>
<proteinExistence type="inferred from homology"/>
<dbReference type="KEGG" id="tsy:THSYN_28365"/>
<reference evidence="8 9" key="1">
    <citation type="submission" date="2017-03" db="EMBL/GenBank/DDBJ databases">
        <title>Complete genome sequence of Candidatus 'Thiodictyon syntrophicum' sp. nov. strain Cad16T, a photolithoautotroph purple sulfur bacterium isolated from an alpine meromictic lake.</title>
        <authorList>
            <person name="Luedin S.M."/>
            <person name="Pothier J.F."/>
            <person name="Danza F."/>
            <person name="Storelli N."/>
            <person name="Wittwer M."/>
            <person name="Tonolla M."/>
        </authorList>
    </citation>
    <scope>NUCLEOTIDE SEQUENCE [LARGE SCALE GENOMIC DNA]</scope>
    <source>
        <strain evidence="8 9">Cad16T</strain>
    </source>
</reference>
<dbReference type="AlphaFoldDB" id="A0A2K8UHG7"/>
<comment type="catalytic activity">
    <reaction evidence="6">
        <text>glycyl-tRNA(Gly) + acetyl-CoA = N-acetylglycyl-tRNA(Gly) + CoA + H(+)</text>
        <dbReference type="Rhea" id="RHEA:81867"/>
        <dbReference type="Rhea" id="RHEA-COMP:9683"/>
        <dbReference type="Rhea" id="RHEA-COMP:19766"/>
        <dbReference type="ChEBI" id="CHEBI:15378"/>
        <dbReference type="ChEBI" id="CHEBI:57287"/>
        <dbReference type="ChEBI" id="CHEBI:57288"/>
        <dbReference type="ChEBI" id="CHEBI:78522"/>
        <dbReference type="ChEBI" id="CHEBI:232036"/>
    </reaction>
</comment>
<evidence type="ECO:0000256" key="5">
    <source>
        <dbReference type="ARBA" id="ARBA00023315"/>
    </source>
</evidence>
<name>A0A2K8UHG7_9GAMM</name>
<evidence type="ECO:0000259" key="7">
    <source>
        <dbReference type="PROSITE" id="PS51186"/>
    </source>
</evidence>
<keyword evidence="2" id="KW-0678">Repressor</keyword>
<protein>
    <submittedName>
        <fullName evidence="8">GNAT family N-acetyltransferase</fullName>
    </submittedName>
</protein>
<organism evidence="8 9">
    <name type="scientific">Candidatus Thiodictyon syntrophicum</name>
    <dbReference type="NCBI Taxonomy" id="1166950"/>
    <lineage>
        <taxon>Bacteria</taxon>
        <taxon>Pseudomonadati</taxon>
        <taxon>Pseudomonadota</taxon>
        <taxon>Gammaproteobacteria</taxon>
        <taxon>Chromatiales</taxon>
        <taxon>Chromatiaceae</taxon>
        <taxon>Thiodictyon</taxon>
    </lineage>
</organism>
<dbReference type="PANTHER" id="PTHR36449">
    <property type="entry name" value="ACETYLTRANSFERASE-RELATED"/>
    <property type="match status" value="1"/>
</dbReference>
<dbReference type="PROSITE" id="PS51186">
    <property type="entry name" value="GNAT"/>
    <property type="match status" value="1"/>
</dbReference>
<evidence type="ECO:0000256" key="2">
    <source>
        <dbReference type="ARBA" id="ARBA00022491"/>
    </source>
</evidence>
<evidence type="ECO:0000256" key="6">
    <source>
        <dbReference type="ARBA" id="ARBA00049880"/>
    </source>
</evidence>
<dbReference type="InterPro" id="IPR000182">
    <property type="entry name" value="GNAT_dom"/>
</dbReference>
<accession>A0A2K8UHG7</accession>
<dbReference type="Gene3D" id="3.40.630.30">
    <property type="match status" value="1"/>
</dbReference>
<dbReference type="CDD" id="cd04301">
    <property type="entry name" value="NAT_SF"/>
    <property type="match status" value="1"/>
</dbReference>
<evidence type="ECO:0000256" key="4">
    <source>
        <dbReference type="ARBA" id="ARBA00022679"/>
    </source>
</evidence>
<dbReference type="SUPFAM" id="SSF55729">
    <property type="entry name" value="Acyl-CoA N-acyltransferases (Nat)"/>
    <property type="match status" value="1"/>
</dbReference>
<keyword evidence="4 8" id="KW-0808">Transferase</keyword>
<dbReference type="InterPro" id="IPR016181">
    <property type="entry name" value="Acyl_CoA_acyltransferase"/>
</dbReference>
<evidence type="ECO:0000256" key="3">
    <source>
        <dbReference type="ARBA" id="ARBA00022649"/>
    </source>
</evidence>
<evidence type="ECO:0000256" key="1">
    <source>
        <dbReference type="ARBA" id="ARBA00009342"/>
    </source>
</evidence>
<keyword evidence="9" id="KW-1185">Reference proteome</keyword>
<evidence type="ECO:0000313" key="9">
    <source>
        <dbReference type="Proteomes" id="UP000232638"/>
    </source>
</evidence>
<dbReference type="Proteomes" id="UP000232638">
    <property type="component" value="Chromosome"/>
</dbReference>
<dbReference type="PANTHER" id="PTHR36449:SF1">
    <property type="entry name" value="ACETYLTRANSFERASE"/>
    <property type="match status" value="1"/>
</dbReference>
<evidence type="ECO:0000313" key="8">
    <source>
        <dbReference type="EMBL" id="AUB84988.1"/>
    </source>
</evidence>
<keyword evidence="5" id="KW-0012">Acyltransferase</keyword>
<dbReference type="RefSeq" id="WP_236848735.1">
    <property type="nucleotide sequence ID" value="NZ_CP020370.1"/>
</dbReference>
<gene>
    <name evidence="8" type="ORF">THSYN_28365</name>
</gene>
<dbReference type="Pfam" id="PF00583">
    <property type="entry name" value="Acetyltransf_1"/>
    <property type="match status" value="1"/>
</dbReference>